<dbReference type="Gene3D" id="1.10.3210.10">
    <property type="entry name" value="Hypothetical protein af1432"/>
    <property type="match status" value="1"/>
</dbReference>
<dbReference type="PANTHER" id="PTHR33525">
    <property type="match status" value="1"/>
</dbReference>
<dbReference type="InterPro" id="IPR052340">
    <property type="entry name" value="RNase_Y/CdgJ"/>
</dbReference>
<dbReference type="Proteomes" id="UP001165541">
    <property type="component" value="Unassembled WGS sequence"/>
</dbReference>
<dbReference type="RefSeq" id="WP_251776580.1">
    <property type="nucleotide sequence ID" value="NZ_JAMKFE010000002.1"/>
</dbReference>
<sequence length="273" mass="30373">MLLHALPDLAAWTAYFRDAEVPVLPGTARAIEALHSIEDEVDAHTIAQMVSGDPLMTLKLLVHIGKVRPQRFEGSAETVTAALVFLGISPFFRAFAQPLTTEDLLWDQPEARAGLESVLRRTYRAATFSLGFAVHRMDTDAPVLHAAALLHDFVELLLWCHAPALALEIQRRQRENPALRSAAAQRDVLNVPLADVEQALMRAWRLPEILIRVTDDRHADQPQVRNVALAIRLARHTQDDWDNAAIPDDITEIAELLNLSEAAAYNKVVELDS</sequence>
<accession>A0ABT0YI82</accession>
<reference evidence="2" key="1">
    <citation type="submission" date="2022-05" db="EMBL/GenBank/DDBJ databases">
        <title>Schlegelella sp. nov., isolated from mangrove soil.</title>
        <authorList>
            <person name="Liu Y."/>
            <person name="Ge X."/>
            <person name="Liu W."/>
        </authorList>
    </citation>
    <scope>NUCLEOTIDE SEQUENCE</scope>
    <source>
        <strain evidence="2">S2-27</strain>
    </source>
</reference>
<name>A0ABT0YI82_9BURK</name>
<organism evidence="2 3">
    <name type="scientific">Caldimonas mangrovi</name>
    <dbReference type="NCBI Taxonomy" id="2944811"/>
    <lineage>
        <taxon>Bacteria</taxon>
        <taxon>Pseudomonadati</taxon>
        <taxon>Pseudomonadota</taxon>
        <taxon>Betaproteobacteria</taxon>
        <taxon>Burkholderiales</taxon>
        <taxon>Sphaerotilaceae</taxon>
        <taxon>Caldimonas</taxon>
    </lineage>
</organism>
<evidence type="ECO:0000313" key="3">
    <source>
        <dbReference type="Proteomes" id="UP001165541"/>
    </source>
</evidence>
<dbReference type="Pfam" id="PF08668">
    <property type="entry name" value="HDOD"/>
    <property type="match status" value="1"/>
</dbReference>
<evidence type="ECO:0000313" key="2">
    <source>
        <dbReference type="EMBL" id="MCM5678427.1"/>
    </source>
</evidence>
<evidence type="ECO:0000259" key="1">
    <source>
        <dbReference type="PROSITE" id="PS51833"/>
    </source>
</evidence>
<dbReference type="SUPFAM" id="SSF109604">
    <property type="entry name" value="HD-domain/PDEase-like"/>
    <property type="match status" value="1"/>
</dbReference>
<dbReference type="EMBL" id="JAMKFE010000002">
    <property type="protein sequence ID" value="MCM5678427.1"/>
    <property type="molecule type" value="Genomic_DNA"/>
</dbReference>
<dbReference type="InterPro" id="IPR013976">
    <property type="entry name" value="HDOD"/>
</dbReference>
<keyword evidence="3" id="KW-1185">Reference proteome</keyword>
<proteinExistence type="predicted"/>
<comment type="caution">
    <text evidence="2">The sequence shown here is derived from an EMBL/GenBank/DDBJ whole genome shotgun (WGS) entry which is preliminary data.</text>
</comment>
<feature type="domain" description="HDOD" evidence="1">
    <location>
        <begin position="21"/>
        <end position="220"/>
    </location>
</feature>
<dbReference type="PANTHER" id="PTHR33525:SF4">
    <property type="entry name" value="CYCLIC DI-GMP PHOSPHODIESTERASE CDGJ"/>
    <property type="match status" value="1"/>
</dbReference>
<protein>
    <submittedName>
        <fullName evidence="2">HDOD domain-containing protein</fullName>
    </submittedName>
</protein>
<gene>
    <name evidence="2" type="ORF">M8A51_02655</name>
</gene>
<dbReference type="PROSITE" id="PS51833">
    <property type="entry name" value="HDOD"/>
    <property type="match status" value="1"/>
</dbReference>